<accession>A0A2A2A6N9</accession>
<dbReference type="AlphaFoldDB" id="A0A2A2A6N9"/>
<dbReference type="Proteomes" id="UP000217999">
    <property type="component" value="Unassembled WGS sequence"/>
</dbReference>
<evidence type="ECO:0000313" key="2">
    <source>
        <dbReference type="Proteomes" id="UP000217999"/>
    </source>
</evidence>
<reference evidence="1 2" key="1">
    <citation type="submission" date="2017-08" db="EMBL/GenBank/DDBJ databases">
        <title>WGS of Clinical strains of the CDC Group NO-1 linked to zoonotic infections in humans.</title>
        <authorList>
            <person name="Bernier A.-M."/>
            <person name="Bernard K."/>
        </authorList>
    </citation>
    <scope>NUCLEOTIDE SEQUENCE [LARGE SCALE GENOMIC DNA]</scope>
    <source>
        <strain evidence="1 2">NML03-0146</strain>
    </source>
</reference>
<name>A0A2A2A6N9_9BURK</name>
<comment type="caution">
    <text evidence="1">The sequence shown here is derived from an EMBL/GenBank/DDBJ whole genome shotgun (WGS) entry which is preliminary data.</text>
</comment>
<gene>
    <name evidence="1" type="ORF">CK620_13415</name>
</gene>
<sequence length="108" mass="11434">MNTIDIKRGASVHWQCTVQQGGAPLDITGWQIDCQLRAPGGALVQQFAGVVTDALAGQFELRASAAETAAWPLGGLYADIRYADAAGAVMHSATWPVRVEAAITREQP</sequence>
<protein>
    <submittedName>
        <fullName evidence="1">Uncharacterized protein</fullName>
    </submittedName>
</protein>
<dbReference type="RefSeq" id="WP_095550736.1">
    <property type="nucleotide sequence ID" value="NZ_NSJF01000010.1"/>
</dbReference>
<dbReference type="EMBL" id="NSJF01000010">
    <property type="protein sequence ID" value="PAT32868.1"/>
    <property type="molecule type" value="Genomic_DNA"/>
</dbReference>
<evidence type="ECO:0000313" key="1">
    <source>
        <dbReference type="EMBL" id="PAT32868.1"/>
    </source>
</evidence>
<organism evidence="1 2">
    <name type="scientific">Vandammella animalimorsus</name>
    <dbReference type="NCBI Taxonomy" id="2029117"/>
    <lineage>
        <taxon>Bacteria</taxon>
        <taxon>Pseudomonadati</taxon>
        <taxon>Pseudomonadota</taxon>
        <taxon>Betaproteobacteria</taxon>
        <taxon>Burkholderiales</taxon>
        <taxon>Comamonadaceae</taxon>
        <taxon>Vandammella</taxon>
    </lineage>
</organism>
<proteinExistence type="predicted"/>